<evidence type="ECO:0000313" key="2">
    <source>
        <dbReference type="Proteomes" id="UP000298180"/>
    </source>
</evidence>
<evidence type="ECO:0000313" key="1">
    <source>
        <dbReference type="EMBL" id="TFZ03107.1"/>
    </source>
</evidence>
<keyword evidence="2" id="KW-1185">Reference proteome</keyword>
<protein>
    <recommendedName>
        <fullName evidence="3">ParB/Sulfiredoxin domain-containing protein</fullName>
    </recommendedName>
</protein>
<organism evidence="1 2">
    <name type="scientific">Ramlibacter henchirensis</name>
    <dbReference type="NCBI Taxonomy" id="204072"/>
    <lineage>
        <taxon>Bacteria</taxon>
        <taxon>Pseudomonadati</taxon>
        <taxon>Pseudomonadota</taxon>
        <taxon>Betaproteobacteria</taxon>
        <taxon>Burkholderiales</taxon>
        <taxon>Comamonadaceae</taxon>
        <taxon>Ramlibacter</taxon>
    </lineage>
</organism>
<dbReference type="AlphaFoldDB" id="A0A4Z0BUV5"/>
<dbReference type="RefSeq" id="WP_135264631.1">
    <property type="nucleotide sequence ID" value="NZ_SMLM01000002.1"/>
</dbReference>
<evidence type="ECO:0008006" key="3">
    <source>
        <dbReference type="Google" id="ProtNLM"/>
    </source>
</evidence>
<comment type="caution">
    <text evidence="1">The sequence shown here is derived from an EMBL/GenBank/DDBJ whole genome shotgun (WGS) entry which is preliminary data.</text>
</comment>
<gene>
    <name evidence="1" type="ORF">EZ313_18010</name>
</gene>
<accession>A0A4Z0BUV5</accession>
<name>A0A4Z0BUV5_9BURK</name>
<dbReference type="SUPFAM" id="SSF110849">
    <property type="entry name" value="ParB/Sulfiredoxin"/>
    <property type="match status" value="1"/>
</dbReference>
<reference evidence="1 2" key="1">
    <citation type="submission" date="2019-03" db="EMBL/GenBank/DDBJ databases">
        <title>Ramlibacter henchirensis DSM 14656, whole genome shotgun sequence.</title>
        <authorList>
            <person name="Zhang X."/>
            <person name="Feng G."/>
            <person name="Zhu H."/>
        </authorList>
    </citation>
    <scope>NUCLEOTIDE SEQUENCE [LARGE SCALE GENOMIC DNA]</scope>
    <source>
        <strain evidence="1 2">DSM 14656</strain>
    </source>
</reference>
<dbReference type="InterPro" id="IPR036086">
    <property type="entry name" value="ParB/Sulfiredoxin_sf"/>
</dbReference>
<dbReference type="EMBL" id="SMLM01000002">
    <property type="protein sequence ID" value="TFZ03107.1"/>
    <property type="molecule type" value="Genomic_DNA"/>
</dbReference>
<dbReference type="Proteomes" id="UP000298180">
    <property type="component" value="Unassembled WGS sequence"/>
</dbReference>
<dbReference type="OrthoDB" id="7814707at2"/>
<sequence length="476" mass="53589">MELKLNRNVAAYAQGLDDLNVVLREPLSLLTFCRFDLIPKVIYAEDRLGSRNSKWARDLYLAHIEALNGFVEADESEKIGADQFLFAFDALIDSMRRNGFDARNAVPVTSSGRILDGAHRVAAAIALRKPVPTISVSSAPPHDLSAAALSCRGMREHVLATCAAKYAELDSSSRLILVWPAARGEEASLQRILNKYCDVVFSRKLRLSRLGRLNIVREAYRGEAWLGSSADDFIGVKNKASWCFPSDGDLRIFLATGSSNWLGLKEEIRDLFAIEKNSVHITDTANEAVDLCRLLLTKAGLHYLNNSVPEDYSWFTTLTNHFNAYLARNAYSPNDFCLLGSSVLSAYGVREARDLDFVSLAQVSPTGFKEIDHHDGELEHFGLSATEIICNPDCHFWFGGHKFLAAEHLKRIKAQRREQKDLRDLDLLKTLENDQIKPRIRPTLTAAHVKGRVKFYLLWARFNLRRLTMLARRAHM</sequence>
<proteinExistence type="predicted"/>